<dbReference type="Proteomes" id="UP000325385">
    <property type="component" value="Chromosome"/>
</dbReference>
<evidence type="ECO:0000313" key="1">
    <source>
        <dbReference type="EMBL" id="QFI61870.1"/>
    </source>
</evidence>
<evidence type="ECO:0000313" key="2">
    <source>
        <dbReference type="Proteomes" id="UP000325385"/>
    </source>
</evidence>
<organism evidence="1 2">
    <name type="scientific">Qipengyuania flava</name>
    <dbReference type="NCBI Taxonomy" id="192812"/>
    <lineage>
        <taxon>Bacteria</taxon>
        <taxon>Pseudomonadati</taxon>
        <taxon>Pseudomonadota</taxon>
        <taxon>Alphaproteobacteria</taxon>
        <taxon>Sphingomonadales</taxon>
        <taxon>Erythrobacteraceae</taxon>
        <taxon>Qipengyuania</taxon>
    </lineage>
</organism>
<accession>A0A5P6N7G2</accession>
<sequence length="124" mass="13202">MSGAAFSWRNADGPRHSRRGLVSCARCTEVQPRLASSDDPGSTGGKETMMRYGLTTDAADPAHTQVFETVDELKASLDESAVGYQAEVLVEIVSGGRTVASSLAMKADVLVWDPRCSFLPRPAA</sequence>
<name>A0A5P6N7G2_9SPHN</name>
<proteinExistence type="predicted"/>
<dbReference type="EMBL" id="CP032228">
    <property type="protein sequence ID" value="QFI61870.1"/>
    <property type="molecule type" value="Genomic_DNA"/>
</dbReference>
<gene>
    <name evidence="1" type="ORF">D0Y83_00170</name>
</gene>
<dbReference type="AlphaFoldDB" id="A0A5P6N7G2"/>
<protein>
    <submittedName>
        <fullName evidence="1">Uncharacterized protein</fullName>
    </submittedName>
</protein>
<reference evidence="2" key="1">
    <citation type="submission" date="2018-09" db="EMBL/GenBank/DDBJ databases">
        <title>Nocardia yunnanensis sp. nov., an actinomycete isolated from a soil sample.</title>
        <authorList>
            <person name="Zhang J."/>
        </authorList>
    </citation>
    <scope>NUCLEOTIDE SEQUENCE [LARGE SCALE GENOMIC DNA]</scope>
    <source>
        <strain evidence="2">21-3</strain>
    </source>
</reference>